<dbReference type="PANTHER" id="PTHR21363:SF0">
    <property type="entry name" value="PREPHENATE DEHYDROGENASE [NADP(+)]"/>
    <property type="match status" value="1"/>
</dbReference>
<dbReference type="InterPro" id="IPR046825">
    <property type="entry name" value="PDH_C"/>
</dbReference>
<dbReference type="InterPro" id="IPR008927">
    <property type="entry name" value="6-PGluconate_DH-like_C_sf"/>
</dbReference>
<dbReference type="SUPFAM" id="SSF48179">
    <property type="entry name" value="6-phosphogluconate dehydrogenase C-terminal domain-like"/>
    <property type="match status" value="1"/>
</dbReference>
<dbReference type="GO" id="GO:0070403">
    <property type="term" value="F:NAD+ binding"/>
    <property type="evidence" value="ECO:0007669"/>
    <property type="project" value="InterPro"/>
</dbReference>
<dbReference type="Pfam" id="PF02153">
    <property type="entry name" value="PDH_N"/>
    <property type="match status" value="1"/>
</dbReference>
<feature type="domain" description="Prephenate/arogenate dehydrogenase" evidence="11">
    <location>
        <begin position="8"/>
        <end position="295"/>
    </location>
</feature>
<evidence type="ECO:0000256" key="3">
    <source>
        <dbReference type="ARBA" id="ARBA00012068"/>
    </source>
</evidence>
<dbReference type="GO" id="GO:0008977">
    <property type="term" value="F:prephenate dehydrogenase (NAD+) activity"/>
    <property type="evidence" value="ECO:0007669"/>
    <property type="project" value="UniProtKB-EC"/>
</dbReference>
<evidence type="ECO:0000313" key="14">
    <source>
        <dbReference type="Proteomes" id="UP000095787"/>
    </source>
</evidence>
<dbReference type="Gene3D" id="3.40.50.720">
    <property type="entry name" value="NAD(P)-binding Rossmann-like Domain"/>
    <property type="match status" value="1"/>
</dbReference>
<dbReference type="GO" id="GO:0006571">
    <property type="term" value="P:tyrosine biosynthetic process"/>
    <property type="evidence" value="ECO:0007669"/>
    <property type="project" value="UniProtKB-KW"/>
</dbReference>
<reference evidence="13 15" key="2">
    <citation type="journal article" date="2019" name="Science, e1252229">
        <title>Invertible promoters mediate bacterial phase variation, antibiotic resistance, and host adaptation in the gut.</title>
        <authorList>
            <person name="Jiang X."/>
            <person name="Hall A.B."/>
            <person name="Arthur T.D."/>
            <person name="Plichta D.R."/>
            <person name="Covington C.T."/>
            <person name="Poyet M."/>
            <person name="Crothers J."/>
            <person name="Moses P.L."/>
            <person name="Tolonen A.C."/>
            <person name="Vlamakis H."/>
            <person name="Alm E.J."/>
            <person name="Xavier R.J."/>
        </authorList>
    </citation>
    <scope>NUCLEOTIDE SEQUENCE [LARGE SCALE GENOMIC DNA]</scope>
    <source>
        <strain evidence="15">aa_0143</strain>
        <strain evidence="13">Aa_0143</strain>
    </source>
</reference>
<gene>
    <name evidence="12" type="primary">tyrC</name>
    <name evidence="13" type="ORF">EAI93_12240</name>
    <name evidence="12" type="ORF">ERS852456_01595</name>
</gene>
<dbReference type="EC" id="1.3.1.12" evidence="3"/>
<evidence type="ECO:0000256" key="9">
    <source>
        <dbReference type="ARBA" id="ARBA00023141"/>
    </source>
</evidence>
<dbReference type="InterPro" id="IPR046826">
    <property type="entry name" value="PDH_N"/>
</dbReference>
<dbReference type="PANTHER" id="PTHR21363">
    <property type="entry name" value="PREPHENATE DEHYDROGENASE"/>
    <property type="match status" value="1"/>
</dbReference>
<sequence length="369" mass="40662">MFSDITPAKIGFIGLGLIGGSVAKAIRTYFPDYELIAFDKNKETLALAVQENIIDTSCSAIDDNFKGCSYIFLCAPVSYNTACLTQLKSLIDPDCILTDVGSVKTSIHEEIISLGMEENFIGGHPMAGSEKNGFANSKAHLIENAYYILTPSAKVSEEKINAYRNFVSSLKALPIVLDYRQHDCITGTISHLPHIIASTLVNFVRDTDTKEELMKALAAGGFKDITRIASSSPVMWQQICLKNGKNISHILGQYIEALIQAKLSIDTEDENALYTLFESSRDYRNSMPNTSAGPIKKQFAVYCDIIDETGGIATIATILASNNISIKNIGIIHNREFEEGVLRIEFYDESSSSKASALLKKYRYIVYEV</sequence>
<proteinExistence type="inferred from homology"/>
<evidence type="ECO:0000256" key="10">
    <source>
        <dbReference type="ARBA" id="ARBA00049260"/>
    </source>
</evidence>
<evidence type="ECO:0000256" key="5">
    <source>
        <dbReference type="ARBA" id="ARBA00022498"/>
    </source>
</evidence>
<dbReference type="RefSeq" id="WP_004846094.1">
    <property type="nucleotide sequence ID" value="NZ_AP028249.1"/>
</dbReference>
<name>A0A174CBK8_9FIRM</name>
<protein>
    <recommendedName>
        <fullName evidence="4">Prephenate dehydrogenase</fullName>
        <ecNumber evidence="3">1.3.1.12</ecNumber>
    </recommendedName>
</protein>
<dbReference type="Proteomes" id="UP000095787">
    <property type="component" value="Unassembled WGS sequence"/>
</dbReference>
<evidence type="ECO:0000313" key="13">
    <source>
        <dbReference type="EMBL" id="RYS77456.1"/>
    </source>
</evidence>
<keyword evidence="9" id="KW-0057">Aromatic amino acid biosynthesis</keyword>
<evidence type="ECO:0000259" key="11">
    <source>
        <dbReference type="PROSITE" id="PS51176"/>
    </source>
</evidence>
<dbReference type="SUPFAM" id="SSF51735">
    <property type="entry name" value="NAD(P)-binding Rossmann-fold domains"/>
    <property type="match status" value="1"/>
</dbReference>
<evidence type="ECO:0000313" key="15">
    <source>
        <dbReference type="Proteomes" id="UP000292665"/>
    </source>
</evidence>
<evidence type="ECO:0000256" key="1">
    <source>
        <dbReference type="ARBA" id="ARBA00005067"/>
    </source>
</evidence>
<dbReference type="Gene3D" id="1.10.3660.10">
    <property type="entry name" value="6-phosphogluconate dehydrogenase C-terminal like domain"/>
    <property type="match status" value="1"/>
</dbReference>
<dbReference type="EMBL" id="CYZO01000019">
    <property type="protein sequence ID" value="CUO09629.1"/>
    <property type="molecule type" value="Genomic_DNA"/>
</dbReference>
<dbReference type="PROSITE" id="PS51176">
    <property type="entry name" value="PDH_ADH"/>
    <property type="match status" value="1"/>
</dbReference>
<dbReference type="GeneID" id="97329886"/>
<comment type="catalytic activity">
    <reaction evidence="10">
        <text>prephenate + NAD(+) = 3-(4-hydroxyphenyl)pyruvate + CO2 + NADH</text>
        <dbReference type="Rhea" id="RHEA:13869"/>
        <dbReference type="ChEBI" id="CHEBI:16526"/>
        <dbReference type="ChEBI" id="CHEBI:29934"/>
        <dbReference type="ChEBI" id="CHEBI:36242"/>
        <dbReference type="ChEBI" id="CHEBI:57540"/>
        <dbReference type="ChEBI" id="CHEBI:57945"/>
        <dbReference type="EC" id="1.3.1.12"/>
    </reaction>
</comment>
<keyword evidence="6" id="KW-0028">Amino-acid biosynthesis</keyword>
<evidence type="ECO:0000256" key="4">
    <source>
        <dbReference type="ARBA" id="ARBA00016891"/>
    </source>
</evidence>
<dbReference type="FunFam" id="1.10.3660.10:FF:000003">
    <property type="entry name" value="Prephenate dehydrogenase"/>
    <property type="match status" value="1"/>
</dbReference>
<dbReference type="InterPro" id="IPR003099">
    <property type="entry name" value="Prephen_DH"/>
</dbReference>
<dbReference type="Pfam" id="PF20463">
    <property type="entry name" value="PDH_C"/>
    <property type="match status" value="1"/>
</dbReference>
<evidence type="ECO:0000256" key="2">
    <source>
        <dbReference type="ARBA" id="ARBA00007964"/>
    </source>
</evidence>
<evidence type="ECO:0000256" key="7">
    <source>
        <dbReference type="ARBA" id="ARBA00023002"/>
    </source>
</evidence>
<evidence type="ECO:0000313" key="12">
    <source>
        <dbReference type="EMBL" id="CUO09629.1"/>
    </source>
</evidence>
<comment type="pathway">
    <text evidence="1">Amino-acid biosynthesis; L-tyrosine biosynthesis; (4-hydroxyphenyl)pyruvate from prephenate (NAD(+) route): step 1/1.</text>
</comment>
<dbReference type="Proteomes" id="UP000292665">
    <property type="component" value="Unassembled WGS sequence"/>
</dbReference>
<dbReference type="FunFam" id="3.40.50.720:FF:000208">
    <property type="entry name" value="Prephenate dehydrogenase"/>
    <property type="match status" value="1"/>
</dbReference>
<dbReference type="InterPro" id="IPR036291">
    <property type="entry name" value="NAD(P)-bd_dom_sf"/>
</dbReference>
<keyword evidence="8" id="KW-0520">NAD</keyword>
<reference evidence="12 14" key="1">
    <citation type="submission" date="2015-09" db="EMBL/GenBank/DDBJ databases">
        <authorList>
            <consortium name="Pathogen Informatics"/>
        </authorList>
    </citation>
    <scope>NUCLEOTIDE SEQUENCE [LARGE SCALE GENOMIC DNA]</scope>
    <source>
        <strain evidence="12 14">2789STDY5834841</strain>
    </source>
</reference>
<accession>A0A174CBK8</accession>
<dbReference type="InterPro" id="IPR050812">
    <property type="entry name" value="Preph/Arog_dehydrog"/>
</dbReference>
<comment type="similarity">
    <text evidence="2">Belongs to the prephenate/arogenate dehydrogenase family.</text>
</comment>
<dbReference type="AlphaFoldDB" id="A0A174CBK8"/>
<dbReference type="SUPFAM" id="SSF55021">
    <property type="entry name" value="ACT-like"/>
    <property type="match status" value="1"/>
</dbReference>
<dbReference type="EMBL" id="RCYR01000033">
    <property type="protein sequence ID" value="RYS77456.1"/>
    <property type="molecule type" value="Genomic_DNA"/>
</dbReference>
<evidence type="ECO:0000256" key="6">
    <source>
        <dbReference type="ARBA" id="ARBA00022605"/>
    </source>
</evidence>
<dbReference type="GO" id="GO:0004665">
    <property type="term" value="F:prephenate dehydrogenase (NADP+) activity"/>
    <property type="evidence" value="ECO:0007669"/>
    <property type="project" value="InterPro"/>
</dbReference>
<keyword evidence="5" id="KW-0827">Tyrosine biosynthesis</keyword>
<keyword evidence="7 12" id="KW-0560">Oxidoreductase</keyword>
<organism evidence="12 14">
    <name type="scientific">[Ruminococcus] torques</name>
    <dbReference type="NCBI Taxonomy" id="33039"/>
    <lineage>
        <taxon>Bacteria</taxon>
        <taxon>Bacillati</taxon>
        <taxon>Bacillota</taxon>
        <taxon>Clostridia</taxon>
        <taxon>Lachnospirales</taxon>
        <taxon>Lachnospiraceae</taxon>
        <taxon>Mediterraneibacter</taxon>
    </lineage>
</organism>
<dbReference type="InterPro" id="IPR045865">
    <property type="entry name" value="ACT-like_dom_sf"/>
</dbReference>
<evidence type="ECO:0000256" key="8">
    <source>
        <dbReference type="ARBA" id="ARBA00023027"/>
    </source>
</evidence>